<dbReference type="Gene3D" id="2.60.40.2080">
    <property type="match status" value="1"/>
</dbReference>
<feature type="domain" description="H-type lectin" evidence="1">
    <location>
        <begin position="39"/>
        <end position="104"/>
    </location>
</feature>
<dbReference type="Proteomes" id="UP001243420">
    <property type="component" value="Chromosome"/>
</dbReference>
<organism evidence="2 3">
    <name type="scientific">Jannaschia ovalis</name>
    <dbReference type="NCBI Taxonomy" id="3038773"/>
    <lineage>
        <taxon>Bacteria</taxon>
        <taxon>Pseudomonadati</taxon>
        <taxon>Pseudomonadota</taxon>
        <taxon>Alphaproteobacteria</taxon>
        <taxon>Rhodobacterales</taxon>
        <taxon>Roseobacteraceae</taxon>
        <taxon>Jannaschia</taxon>
    </lineage>
</organism>
<gene>
    <name evidence="2" type="ORF">P8627_06675</name>
</gene>
<reference evidence="2 3" key="1">
    <citation type="submission" date="2023-04" db="EMBL/GenBank/DDBJ databases">
        <title>Jannaschia ovalis sp. nov., a marine bacterium isolated from sea tidal flat.</title>
        <authorList>
            <person name="Kwon D.Y."/>
            <person name="Kim J.-J."/>
        </authorList>
    </citation>
    <scope>NUCLEOTIDE SEQUENCE [LARGE SCALE GENOMIC DNA]</scope>
    <source>
        <strain evidence="2 3">GRR-S6-38</strain>
    </source>
</reference>
<sequence>MRRFRNHLIGVQQGSRVMFSDFEDDGVMWTGKGPREVRVTLQFDEPFKTVPVIVTALAMFDIDAHTNQRADLSHGNVTETQFDLIFRTWGDTRVARVRADWTAIGEIRAEDEWDLY</sequence>
<keyword evidence="3" id="KW-1185">Reference proteome</keyword>
<dbReference type="PANTHER" id="PTHR46938">
    <property type="entry name" value="DISCOIDIN-1 SUBUNIT A-RELATED-RELATED"/>
    <property type="match status" value="1"/>
</dbReference>
<dbReference type="Pfam" id="PF09458">
    <property type="entry name" value="H_lectin"/>
    <property type="match status" value="1"/>
</dbReference>
<evidence type="ECO:0000259" key="1">
    <source>
        <dbReference type="Pfam" id="PF09458"/>
    </source>
</evidence>
<dbReference type="InterPro" id="IPR052487">
    <property type="entry name" value="Galactose-binding_lectin"/>
</dbReference>
<evidence type="ECO:0000313" key="3">
    <source>
        <dbReference type="Proteomes" id="UP001243420"/>
    </source>
</evidence>
<proteinExistence type="predicted"/>
<dbReference type="SUPFAM" id="SSF141086">
    <property type="entry name" value="Agglutinin HPA-like"/>
    <property type="match status" value="1"/>
</dbReference>
<name>A0ABY8LIU5_9RHOB</name>
<dbReference type="InterPro" id="IPR037221">
    <property type="entry name" value="H-type_lectin_dom_sf"/>
</dbReference>
<dbReference type="PANTHER" id="PTHR46938:SF1">
    <property type="entry name" value="DISCOIDIN-1 SUBUNIT A-RELATED"/>
    <property type="match status" value="1"/>
</dbReference>
<accession>A0ABY8LIU5</accession>
<dbReference type="EMBL" id="CP122537">
    <property type="protein sequence ID" value="WGH80340.1"/>
    <property type="molecule type" value="Genomic_DNA"/>
</dbReference>
<protein>
    <submittedName>
        <fullName evidence="2">H-type lectin domain-containing protein</fullName>
    </submittedName>
</protein>
<dbReference type="InterPro" id="IPR019019">
    <property type="entry name" value="H-type_lectin_domain"/>
</dbReference>
<evidence type="ECO:0000313" key="2">
    <source>
        <dbReference type="EMBL" id="WGH80340.1"/>
    </source>
</evidence>